<reference evidence="2 3" key="1">
    <citation type="submission" date="2020-12" db="EMBL/GenBank/DDBJ databases">
        <title>Concerted genomic and epigenomic changes stabilize Arabidopsis allopolyploids.</title>
        <authorList>
            <person name="Chen Z."/>
        </authorList>
    </citation>
    <scope>NUCLEOTIDE SEQUENCE [LARGE SCALE GENOMIC DNA]</scope>
    <source>
        <strain evidence="2">As9502</strain>
        <tissue evidence="2">Leaf</tissue>
    </source>
</reference>
<dbReference type="CDD" id="cd22160">
    <property type="entry name" value="F-box_AtFBL13-like"/>
    <property type="match status" value="1"/>
</dbReference>
<dbReference type="InterPro" id="IPR001810">
    <property type="entry name" value="F-box_dom"/>
</dbReference>
<gene>
    <name evidence="2" type="ORF">ISN44_As10g004630</name>
</gene>
<dbReference type="EMBL" id="JAEFBJ010000010">
    <property type="protein sequence ID" value="KAG7563683.1"/>
    <property type="molecule type" value="Genomic_DNA"/>
</dbReference>
<dbReference type="PANTHER" id="PTHR31900:SF34">
    <property type="entry name" value="EMB|CAB62440.1-RELATED"/>
    <property type="match status" value="1"/>
</dbReference>
<dbReference type="InterPro" id="IPR053781">
    <property type="entry name" value="F-box_AtFBL13-like"/>
</dbReference>
<dbReference type="AlphaFoldDB" id="A0A8T1ZSI4"/>
<dbReference type="SMART" id="SM00579">
    <property type="entry name" value="FBD"/>
    <property type="match status" value="1"/>
</dbReference>
<evidence type="ECO:0000259" key="1">
    <source>
        <dbReference type="SMART" id="SM00579"/>
    </source>
</evidence>
<organism evidence="2 3">
    <name type="scientific">Arabidopsis suecica</name>
    <name type="common">Swedish thale-cress</name>
    <name type="synonym">Cardaminopsis suecica</name>
    <dbReference type="NCBI Taxonomy" id="45249"/>
    <lineage>
        <taxon>Eukaryota</taxon>
        <taxon>Viridiplantae</taxon>
        <taxon>Streptophyta</taxon>
        <taxon>Embryophyta</taxon>
        <taxon>Tracheophyta</taxon>
        <taxon>Spermatophyta</taxon>
        <taxon>Magnoliopsida</taxon>
        <taxon>eudicotyledons</taxon>
        <taxon>Gunneridae</taxon>
        <taxon>Pentapetalae</taxon>
        <taxon>rosids</taxon>
        <taxon>malvids</taxon>
        <taxon>Brassicales</taxon>
        <taxon>Brassicaceae</taxon>
        <taxon>Camelineae</taxon>
        <taxon>Arabidopsis</taxon>
    </lineage>
</organism>
<dbReference type="Proteomes" id="UP000694251">
    <property type="component" value="Chromosome 10"/>
</dbReference>
<dbReference type="PANTHER" id="PTHR31900">
    <property type="entry name" value="F-BOX/RNI SUPERFAMILY PROTEIN-RELATED"/>
    <property type="match status" value="1"/>
</dbReference>
<proteinExistence type="predicted"/>
<sequence length="422" mass="48698">MNNRGPVNVDRISELPEALIIQILCLLPIKDAIATSVLSKQWQSHWKMLPKLKFDSIHHKIQLGDVCRSFLSHKAPVIQNFKLIVRLDGCNNAVDIGILIGLALNRNVRKLVLVVHFPKRFTFPTSLFRCETLETLKLRIWVIMDVPSIVCLKALRTLHLHCEDFKDDESVFNLLSGCPNLQNLKVKRYPSSRVKTFTISVPSLERLSIYDNHCGKQHYVIKAPSLKYLKIGGFNALESFLIENVPELVEAKIFHVSKIIDKKLLGSLTSVKRLSLDLSALKMKFPTGSIFNHLIYLELYTNKEAWWNLLTLMLGSTPKLQVLKLIDNKFWRTNLLAHDEWIRPKNVPECLLLHLETFMWEGYEWEREDESEVTKYILKNSNHLKRAIFSSSISICSEDRLVVVNDLKSVVKDTNSCHFQFK</sequence>
<protein>
    <submittedName>
        <fullName evidence="2">F-box domain</fullName>
    </submittedName>
</protein>
<dbReference type="Pfam" id="PF08387">
    <property type="entry name" value="FBD"/>
    <property type="match status" value="1"/>
</dbReference>
<dbReference type="InterPro" id="IPR055411">
    <property type="entry name" value="LRR_FXL15/At3g58940/PEG3-like"/>
</dbReference>
<comment type="caution">
    <text evidence="2">The sequence shown here is derived from an EMBL/GenBank/DDBJ whole genome shotgun (WGS) entry which is preliminary data.</text>
</comment>
<dbReference type="InterPro" id="IPR050232">
    <property type="entry name" value="FBL13/AtMIF1-like"/>
</dbReference>
<feature type="domain" description="FBD" evidence="1">
    <location>
        <begin position="349"/>
        <end position="422"/>
    </location>
</feature>
<dbReference type="OrthoDB" id="1059358at2759"/>
<keyword evidence="3" id="KW-1185">Reference proteome</keyword>
<name>A0A8T1ZSI4_ARASU</name>
<dbReference type="Pfam" id="PF24758">
    <property type="entry name" value="LRR_At5g56370"/>
    <property type="match status" value="1"/>
</dbReference>
<evidence type="ECO:0000313" key="2">
    <source>
        <dbReference type="EMBL" id="KAG7563683.1"/>
    </source>
</evidence>
<evidence type="ECO:0000313" key="3">
    <source>
        <dbReference type="Proteomes" id="UP000694251"/>
    </source>
</evidence>
<accession>A0A8T1ZSI4</accession>
<dbReference type="Pfam" id="PF00646">
    <property type="entry name" value="F-box"/>
    <property type="match status" value="1"/>
</dbReference>
<dbReference type="InterPro" id="IPR006566">
    <property type="entry name" value="FBD"/>
</dbReference>